<dbReference type="Proteomes" id="UP000650628">
    <property type="component" value="Unassembled WGS sequence"/>
</dbReference>
<comment type="caution">
    <text evidence="2">The sequence shown here is derived from an EMBL/GenBank/DDBJ whole genome shotgun (WGS) entry which is preliminary data.</text>
</comment>
<gene>
    <name evidence="2" type="ORF">Pmi06nite_58960</name>
</gene>
<protein>
    <submittedName>
        <fullName evidence="2">Uncharacterized protein</fullName>
    </submittedName>
</protein>
<organism evidence="2 3">
    <name type="scientific">Planotetraspora mira</name>
    <dbReference type="NCBI Taxonomy" id="58121"/>
    <lineage>
        <taxon>Bacteria</taxon>
        <taxon>Bacillati</taxon>
        <taxon>Actinomycetota</taxon>
        <taxon>Actinomycetes</taxon>
        <taxon>Streptosporangiales</taxon>
        <taxon>Streptosporangiaceae</taxon>
        <taxon>Planotetraspora</taxon>
    </lineage>
</organism>
<sequence length="71" mass="7600">MHGRGDSGTDGIIPTRPEQPERPEPIAAGAFLSGFDGNADDSAPFIRGASHGPVGSYDLERRVSRLRTHSR</sequence>
<dbReference type="AlphaFoldDB" id="A0A8J3TUD5"/>
<evidence type="ECO:0000313" key="2">
    <source>
        <dbReference type="EMBL" id="GII32454.1"/>
    </source>
</evidence>
<keyword evidence="3" id="KW-1185">Reference proteome</keyword>
<evidence type="ECO:0000256" key="1">
    <source>
        <dbReference type="SAM" id="MobiDB-lite"/>
    </source>
</evidence>
<name>A0A8J3TUD5_9ACTN</name>
<accession>A0A8J3TUD5</accession>
<reference evidence="2 3" key="1">
    <citation type="submission" date="2021-01" db="EMBL/GenBank/DDBJ databases">
        <title>Whole genome shotgun sequence of Planotetraspora mira NBRC 15435.</title>
        <authorList>
            <person name="Komaki H."/>
            <person name="Tamura T."/>
        </authorList>
    </citation>
    <scope>NUCLEOTIDE SEQUENCE [LARGE SCALE GENOMIC DNA]</scope>
    <source>
        <strain evidence="2 3">NBRC 15435</strain>
    </source>
</reference>
<evidence type="ECO:0000313" key="3">
    <source>
        <dbReference type="Proteomes" id="UP000650628"/>
    </source>
</evidence>
<dbReference type="EMBL" id="BOOO01000035">
    <property type="protein sequence ID" value="GII32454.1"/>
    <property type="molecule type" value="Genomic_DNA"/>
</dbReference>
<feature type="region of interest" description="Disordered" evidence="1">
    <location>
        <begin position="1"/>
        <end position="56"/>
    </location>
</feature>
<proteinExistence type="predicted"/>